<dbReference type="SUPFAM" id="SSF69572">
    <property type="entry name" value="Activating enzymes of the ubiquitin-like proteins"/>
    <property type="match status" value="1"/>
</dbReference>
<evidence type="ECO:0000313" key="3">
    <source>
        <dbReference type="Proteomes" id="UP000007161"/>
    </source>
</evidence>
<reference evidence="2 3" key="1">
    <citation type="journal article" date="2012" name="J. Bacteriol.">
        <title>Complete Genome Sequence of the Thermophilic, Piezophilic, Heterotrophic Bacterium Marinitoga piezophila KA3.</title>
        <authorList>
            <person name="Lucas S."/>
            <person name="Han J."/>
            <person name="Lapidus A."/>
            <person name="Cheng J.F."/>
            <person name="Goodwin L.A."/>
            <person name="Pitluck S."/>
            <person name="Peters L."/>
            <person name="Mikhailova N."/>
            <person name="Teshima H."/>
            <person name="Detter J.C."/>
            <person name="Han C."/>
            <person name="Tapia R."/>
            <person name="Land M."/>
            <person name="Hauser L."/>
            <person name="Kyrpides N.C."/>
            <person name="Ivanova N."/>
            <person name="Pagani I."/>
            <person name="Vannier P."/>
            <person name="Oger P."/>
            <person name="Bartlett D.H."/>
            <person name="Noll K.M."/>
            <person name="Woyke T."/>
            <person name="Jebbar M."/>
        </authorList>
    </citation>
    <scope>NUCLEOTIDE SEQUENCE [LARGE SCALE GENOMIC DNA]</scope>
    <source>
        <strain evidence="3">DSM 14283 / JCM 11233 / KA3</strain>
    </source>
</reference>
<dbReference type="GO" id="GO:0008641">
    <property type="term" value="F:ubiquitin-like modifier activating enzyme activity"/>
    <property type="evidence" value="ECO:0007669"/>
    <property type="project" value="InterPro"/>
</dbReference>
<dbReference type="AlphaFoldDB" id="H2J5H1"/>
<dbReference type="RefSeq" id="WP_014297186.1">
    <property type="nucleotide sequence ID" value="NC_016751.1"/>
</dbReference>
<protein>
    <submittedName>
        <fullName evidence="2">Dinucleotide-utilizing enzyme possibly involved in molybdopterin or thiamin biosynthesis</fullName>
    </submittedName>
</protein>
<dbReference type="Gene3D" id="3.40.50.720">
    <property type="entry name" value="NAD(P)-binding Rossmann-like Domain"/>
    <property type="match status" value="1"/>
</dbReference>
<evidence type="ECO:0000313" key="2">
    <source>
        <dbReference type="EMBL" id="AEX86115.1"/>
    </source>
</evidence>
<dbReference type="InterPro" id="IPR045886">
    <property type="entry name" value="ThiF/MoeB/HesA"/>
</dbReference>
<dbReference type="GO" id="GO:0004792">
    <property type="term" value="F:thiosulfate-cyanide sulfurtransferase activity"/>
    <property type="evidence" value="ECO:0007669"/>
    <property type="project" value="TreeGrafter"/>
</dbReference>
<dbReference type="Pfam" id="PF00899">
    <property type="entry name" value="ThiF"/>
    <property type="match status" value="1"/>
</dbReference>
<dbReference type="GO" id="GO:0016779">
    <property type="term" value="F:nucleotidyltransferase activity"/>
    <property type="evidence" value="ECO:0007669"/>
    <property type="project" value="TreeGrafter"/>
</dbReference>
<dbReference type="InterPro" id="IPR000594">
    <property type="entry name" value="ThiF_NAD_FAD-bd"/>
</dbReference>
<dbReference type="PANTHER" id="PTHR10953:SF102">
    <property type="entry name" value="ADENYLYLTRANSFERASE AND SULFURTRANSFERASE MOCS3"/>
    <property type="match status" value="1"/>
</dbReference>
<evidence type="ECO:0000259" key="1">
    <source>
        <dbReference type="Pfam" id="PF00899"/>
    </source>
</evidence>
<dbReference type="OrthoDB" id="9804286at2"/>
<proteinExistence type="predicted"/>
<dbReference type="Proteomes" id="UP000007161">
    <property type="component" value="Chromosome"/>
</dbReference>
<gene>
    <name evidence="2" type="ordered locus">Marpi_1729</name>
</gene>
<accession>H2J5H1</accession>
<dbReference type="PANTHER" id="PTHR10953">
    <property type="entry name" value="UBIQUITIN-ACTIVATING ENZYME E1"/>
    <property type="match status" value="1"/>
</dbReference>
<dbReference type="InterPro" id="IPR035985">
    <property type="entry name" value="Ubiquitin-activating_enz"/>
</dbReference>
<dbReference type="STRING" id="443254.Marpi_1729"/>
<dbReference type="HOGENOM" id="CLU_013325_10_4_0"/>
<dbReference type="EMBL" id="CP003257">
    <property type="protein sequence ID" value="AEX86115.1"/>
    <property type="molecule type" value="Genomic_DNA"/>
</dbReference>
<organism evidence="2 3">
    <name type="scientific">Marinitoga piezophila (strain DSM 14283 / JCM 11233 / KA3)</name>
    <dbReference type="NCBI Taxonomy" id="443254"/>
    <lineage>
        <taxon>Bacteria</taxon>
        <taxon>Thermotogati</taxon>
        <taxon>Thermotogota</taxon>
        <taxon>Thermotogae</taxon>
        <taxon>Petrotogales</taxon>
        <taxon>Petrotogaceae</taxon>
        <taxon>Marinitoga</taxon>
    </lineage>
</organism>
<reference evidence="3" key="2">
    <citation type="submission" date="2012-01" db="EMBL/GenBank/DDBJ databases">
        <title>Complete sequence of chromosome of Marinitoga piezophila KA3.</title>
        <authorList>
            <person name="Lucas S."/>
            <person name="Han J."/>
            <person name="Lapidus A."/>
            <person name="Cheng J.-F."/>
            <person name="Goodwin L."/>
            <person name="Pitluck S."/>
            <person name="Peters L."/>
            <person name="Mikhailova N."/>
            <person name="Teshima H."/>
            <person name="Detter J.C."/>
            <person name="Han C."/>
            <person name="Tapia R."/>
            <person name="Land M."/>
            <person name="Hauser L."/>
            <person name="Kyrpides N."/>
            <person name="Ivanova N."/>
            <person name="Pagani I."/>
            <person name="Jebbar M."/>
            <person name="Vannier P."/>
            <person name="Oger P."/>
            <person name="Cario A."/>
            <person name="Bartlett D."/>
            <person name="Noll K.M."/>
            <person name="Woyke T."/>
        </authorList>
    </citation>
    <scope>NUCLEOTIDE SEQUENCE [LARGE SCALE GENOMIC DNA]</scope>
    <source>
        <strain evidence="3">DSM 14283 / JCM 11233 / KA3</strain>
    </source>
</reference>
<sequence length="221" mass="25402">MRYNRHEILFGRDFEKIRNSSIMVCGAGGLGSNVLMQISRLGVKKIHIYDNGILDEPDLNRQILYDIEDIGKKKVIAAKEKLEKINPEVKYYIYDEKITEDTKFPDVDIIIDCLDNFEGRKIIDKRAFEKNIPYIHGGVEGYYGQVTDIIPGKTKRLFEIFGDIEDTGETKYVVPYAVSMIASLQVSETIKIITGDYENALINKLMIMDLKYNTFDIIEIN</sequence>
<name>H2J5H1_MARPK</name>
<feature type="domain" description="THIF-type NAD/FAD binding fold" evidence="1">
    <location>
        <begin position="4"/>
        <end position="220"/>
    </location>
</feature>
<dbReference type="eggNOG" id="COG0476">
    <property type="taxonomic scope" value="Bacteria"/>
</dbReference>
<dbReference type="GO" id="GO:0005737">
    <property type="term" value="C:cytoplasm"/>
    <property type="evidence" value="ECO:0007669"/>
    <property type="project" value="TreeGrafter"/>
</dbReference>
<dbReference type="KEGG" id="mpz:Marpi_1729"/>
<dbReference type="CDD" id="cd00757">
    <property type="entry name" value="ThiF_MoeB_HesA_family"/>
    <property type="match status" value="1"/>
</dbReference>
<keyword evidence="3" id="KW-1185">Reference proteome</keyword>